<dbReference type="GO" id="GO:0032993">
    <property type="term" value="C:protein-DNA complex"/>
    <property type="evidence" value="ECO:0007669"/>
    <property type="project" value="TreeGrafter"/>
</dbReference>
<comment type="subcellular location">
    <subcellularLocation>
        <location evidence="1">Cytoplasm</location>
        <location evidence="1">Nucleoid</location>
    </subcellularLocation>
</comment>
<dbReference type="GO" id="GO:0005829">
    <property type="term" value="C:cytosol"/>
    <property type="evidence" value="ECO:0007669"/>
    <property type="project" value="TreeGrafter"/>
</dbReference>
<comment type="caution">
    <text evidence="7">The sequence shown here is derived from an EMBL/GenBank/DDBJ whole genome shotgun (WGS) entry which is preliminary data.</text>
</comment>
<dbReference type="Gene3D" id="4.10.430.10">
    <property type="entry name" value="Histone-like protein H-NS, C-terminal domain"/>
    <property type="match status" value="1"/>
</dbReference>
<evidence type="ECO:0000259" key="6">
    <source>
        <dbReference type="SMART" id="SM00528"/>
    </source>
</evidence>
<dbReference type="SUPFAM" id="SSF81273">
    <property type="entry name" value="H-NS histone-like proteins"/>
    <property type="match status" value="1"/>
</dbReference>
<reference evidence="7" key="1">
    <citation type="journal article" date="2021" name="PeerJ">
        <title>Extensive microbial diversity within the chicken gut microbiome revealed by metagenomics and culture.</title>
        <authorList>
            <person name="Gilroy R."/>
            <person name="Ravi A."/>
            <person name="Getino M."/>
            <person name="Pursley I."/>
            <person name="Horton D.L."/>
            <person name="Alikhan N.F."/>
            <person name="Baker D."/>
            <person name="Gharbi K."/>
            <person name="Hall N."/>
            <person name="Watson M."/>
            <person name="Adriaenssens E.M."/>
            <person name="Foster-Nyarko E."/>
            <person name="Jarju S."/>
            <person name="Secka A."/>
            <person name="Antonio M."/>
            <person name="Oren A."/>
            <person name="Chaudhuri R.R."/>
            <person name="La Ragione R."/>
            <person name="Hildebrand F."/>
            <person name="Pallen M.J."/>
        </authorList>
    </citation>
    <scope>NUCLEOTIDE SEQUENCE</scope>
    <source>
        <strain evidence="7">CHK135-1449</strain>
    </source>
</reference>
<feature type="domain" description="DNA-binding protein H-NS-like C-terminal" evidence="6">
    <location>
        <begin position="63"/>
        <end position="108"/>
    </location>
</feature>
<evidence type="ECO:0000313" key="7">
    <source>
        <dbReference type="EMBL" id="HJF27246.1"/>
    </source>
</evidence>
<evidence type="ECO:0000313" key="8">
    <source>
        <dbReference type="Proteomes" id="UP000787156"/>
    </source>
</evidence>
<name>A0A9D2UR12_ACILW</name>
<dbReference type="GO" id="GO:0000976">
    <property type="term" value="F:transcription cis-regulatory region binding"/>
    <property type="evidence" value="ECO:0007669"/>
    <property type="project" value="TreeGrafter"/>
</dbReference>
<keyword evidence="4" id="KW-0238">DNA-binding</keyword>
<evidence type="ECO:0000256" key="4">
    <source>
        <dbReference type="ARBA" id="ARBA00023125"/>
    </source>
</evidence>
<comment type="similarity">
    <text evidence="2">Belongs to the histone-like protein H-NS family.</text>
</comment>
<evidence type="ECO:0000256" key="2">
    <source>
        <dbReference type="ARBA" id="ARBA00010610"/>
    </source>
</evidence>
<evidence type="ECO:0000256" key="5">
    <source>
        <dbReference type="SAM" id="MobiDB-lite"/>
    </source>
</evidence>
<evidence type="ECO:0000256" key="1">
    <source>
        <dbReference type="ARBA" id="ARBA00004453"/>
    </source>
</evidence>
<evidence type="ECO:0000256" key="3">
    <source>
        <dbReference type="ARBA" id="ARBA00022490"/>
    </source>
</evidence>
<sequence length="108" mass="12348">MMPDITNLSVEQLKRLQAEAEALIASKKDQEIEEAYRQVLEIAEKVGLSIEQLIEFGASKRKKTSRKSVEPRYRSKSNTADTWTGRGKQPRWLVAELEKGAKLEDFLI</sequence>
<dbReference type="GO" id="GO:0001217">
    <property type="term" value="F:DNA-binding transcription repressor activity"/>
    <property type="evidence" value="ECO:0007669"/>
    <property type="project" value="TreeGrafter"/>
</dbReference>
<dbReference type="PANTHER" id="PTHR38097:SF2">
    <property type="entry name" value="DNA-BINDING PROTEIN STPA"/>
    <property type="match status" value="1"/>
</dbReference>
<reference evidence="7" key="2">
    <citation type="submission" date="2021-09" db="EMBL/GenBank/DDBJ databases">
        <authorList>
            <person name="Gilroy R."/>
        </authorList>
    </citation>
    <scope>NUCLEOTIDE SEQUENCE</scope>
    <source>
        <strain evidence="7">CHK135-1449</strain>
    </source>
</reference>
<gene>
    <name evidence="7" type="ORF">K8V79_03185</name>
</gene>
<accession>A0A9D2UR12</accession>
<organism evidence="7 8">
    <name type="scientific">Acinetobacter lwoffii</name>
    <dbReference type="NCBI Taxonomy" id="28090"/>
    <lineage>
        <taxon>Bacteria</taxon>
        <taxon>Pseudomonadati</taxon>
        <taxon>Pseudomonadota</taxon>
        <taxon>Gammaproteobacteria</taxon>
        <taxon>Moraxellales</taxon>
        <taxon>Moraxellaceae</taxon>
        <taxon>Acinetobacter</taxon>
    </lineage>
</organism>
<protein>
    <submittedName>
        <fullName evidence="7">H-NS histone family protein</fullName>
    </submittedName>
</protein>
<dbReference type="EMBL" id="DYWX01000034">
    <property type="protein sequence ID" value="HJF27246.1"/>
    <property type="molecule type" value="Genomic_DNA"/>
</dbReference>
<dbReference type="Proteomes" id="UP000787156">
    <property type="component" value="Unassembled WGS sequence"/>
</dbReference>
<dbReference type="GO" id="GO:0003681">
    <property type="term" value="F:bent DNA binding"/>
    <property type="evidence" value="ECO:0007669"/>
    <property type="project" value="TreeGrafter"/>
</dbReference>
<proteinExistence type="inferred from homology"/>
<dbReference type="GO" id="GO:0003680">
    <property type="term" value="F:minor groove of adenine-thymine-rich DNA binding"/>
    <property type="evidence" value="ECO:0007669"/>
    <property type="project" value="TreeGrafter"/>
</dbReference>
<dbReference type="AlphaFoldDB" id="A0A9D2UR12"/>
<dbReference type="PANTHER" id="PTHR38097">
    <property type="match status" value="1"/>
</dbReference>
<feature type="region of interest" description="Disordered" evidence="5">
    <location>
        <begin position="59"/>
        <end position="85"/>
    </location>
</feature>
<dbReference type="InterPro" id="IPR037150">
    <property type="entry name" value="H-NS_C_dom_sf"/>
</dbReference>
<dbReference type="GO" id="GO:0009295">
    <property type="term" value="C:nucleoid"/>
    <property type="evidence" value="ECO:0007669"/>
    <property type="project" value="UniProtKB-SubCell"/>
</dbReference>
<dbReference type="InterPro" id="IPR027444">
    <property type="entry name" value="H-NS_C_dom"/>
</dbReference>
<dbReference type="Pfam" id="PF00816">
    <property type="entry name" value="Histone_HNS"/>
    <property type="match status" value="1"/>
</dbReference>
<keyword evidence="3" id="KW-0963">Cytoplasm</keyword>
<dbReference type="SMART" id="SM00528">
    <property type="entry name" value="HNS"/>
    <property type="match status" value="1"/>
</dbReference>